<feature type="domain" description="Centrosome-associated FAM110 C-terminal" evidence="3">
    <location>
        <begin position="595"/>
        <end position="709"/>
    </location>
</feature>
<feature type="region of interest" description="Disordered" evidence="2">
    <location>
        <begin position="438"/>
        <end position="575"/>
    </location>
</feature>
<feature type="compositionally biased region" description="Polar residues" evidence="2">
    <location>
        <begin position="11"/>
        <end position="21"/>
    </location>
</feature>
<name>A0A232EX83_9HYME</name>
<organism evidence="4 5">
    <name type="scientific">Trichomalopsis sarcophagae</name>
    <dbReference type="NCBI Taxonomy" id="543379"/>
    <lineage>
        <taxon>Eukaryota</taxon>
        <taxon>Metazoa</taxon>
        <taxon>Ecdysozoa</taxon>
        <taxon>Arthropoda</taxon>
        <taxon>Hexapoda</taxon>
        <taxon>Insecta</taxon>
        <taxon>Pterygota</taxon>
        <taxon>Neoptera</taxon>
        <taxon>Endopterygota</taxon>
        <taxon>Hymenoptera</taxon>
        <taxon>Apocrita</taxon>
        <taxon>Proctotrupomorpha</taxon>
        <taxon>Chalcidoidea</taxon>
        <taxon>Pteromalidae</taxon>
        <taxon>Pteromalinae</taxon>
        <taxon>Trichomalopsis</taxon>
    </lineage>
</organism>
<feature type="compositionally biased region" description="Polar residues" evidence="2">
    <location>
        <begin position="545"/>
        <end position="563"/>
    </location>
</feature>
<dbReference type="PANTHER" id="PTHR14758">
    <property type="entry name" value="AGAP005440-PA"/>
    <property type="match status" value="1"/>
</dbReference>
<protein>
    <recommendedName>
        <fullName evidence="3">Centrosome-associated FAM110 C-terminal domain-containing protein</fullName>
    </recommendedName>
</protein>
<feature type="compositionally biased region" description="Basic and acidic residues" evidence="2">
    <location>
        <begin position="263"/>
        <end position="276"/>
    </location>
</feature>
<feature type="compositionally biased region" description="Basic residues" evidence="2">
    <location>
        <begin position="57"/>
        <end position="70"/>
    </location>
</feature>
<evidence type="ECO:0000313" key="4">
    <source>
        <dbReference type="EMBL" id="OXU22965.1"/>
    </source>
</evidence>
<dbReference type="PANTHER" id="PTHR14758:SF1">
    <property type="entry name" value="CENTROSOME-ASSOCIATED FAM110 C-TERMINAL DOMAIN-CONTAINING PROTEIN"/>
    <property type="match status" value="1"/>
</dbReference>
<dbReference type="InterPro" id="IPR025740">
    <property type="entry name" value="FAM110"/>
</dbReference>
<feature type="region of interest" description="Disordered" evidence="2">
    <location>
        <begin position="160"/>
        <end position="196"/>
    </location>
</feature>
<feature type="compositionally biased region" description="Basic and acidic residues" evidence="2">
    <location>
        <begin position="565"/>
        <end position="575"/>
    </location>
</feature>
<feature type="region of interest" description="Disordered" evidence="2">
    <location>
        <begin position="1"/>
        <end position="70"/>
    </location>
</feature>
<proteinExistence type="inferred from homology"/>
<evidence type="ECO:0000259" key="3">
    <source>
        <dbReference type="Pfam" id="PF14160"/>
    </source>
</evidence>
<keyword evidence="5" id="KW-1185">Reference proteome</keyword>
<dbReference type="OrthoDB" id="10028183at2759"/>
<reference evidence="4 5" key="1">
    <citation type="journal article" date="2017" name="Curr. Biol.">
        <title>The Evolution of Venom by Co-option of Single-Copy Genes.</title>
        <authorList>
            <person name="Martinson E.O."/>
            <person name="Mrinalini"/>
            <person name="Kelkar Y.D."/>
            <person name="Chang C.H."/>
            <person name="Werren J.H."/>
        </authorList>
    </citation>
    <scope>NUCLEOTIDE SEQUENCE [LARGE SCALE GENOMIC DNA]</scope>
    <source>
        <strain evidence="4 5">Alberta</strain>
        <tissue evidence="4">Whole body</tissue>
    </source>
</reference>
<dbReference type="Proteomes" id="UP000215335">
    <property type="component" value="Unassembled WGS sequence"/>
</dbReference>
<gene>
    <name evidence="4" type="ORF">TSAR_007425</name>
</gene>
<dbReference type="EMBL" id="NNAY01001770">
    <property type="protein sequence ID" value="OXU22965.1"/>
    <property type="molecule type" value="Genomic_DNA"/>
</dbReference>
<sequence>MMTAMARLPCKQTTSPSQQTRYAPAPPITVNPSFAQSRGYWEMQQPVQTHPQPPFVRNHHRHHADHVGKRKSAVELLQESKAFYVKSETVLDRKQELKNSGHLQVSQVTAPGAPPRLLRKCASGGGVPGQGCGAVHQQQQQNQQPQPCCWATCHDNDRPLPPKSPRLVPVPQRRSGSSSTNNNTIGGGPCSGPGSDQLQAKLRRLLNTDSKENVFFPEVANVPAPAEYATPAQPVHIDDHEQQQTTREDKFRYSPGGSLSPSCRDDDRTWGGDARFKFGRSNSHSHGVRSGRSSSGRSSSHRNHSSRGDYNQVDRMHCGDGGGGSGAGSASSAIEAIGSVVCHKSLPDLHTSTRRRASLSPRASTKSSSRKQLREAAAAAAVGSCPDCETGSDYSDRSFNRDSVHYRSHYIQTLYILPRGNQLDKTFFYPNVRSSKKRCSSRHIRRSMGSGGGDASSVLSSGGRTQKSSGSSKLSHGATARDSGGSSGHCTHRSEPPPRIQDCWSHVRRDSGASTQHSTERDRSRKSSSYNNGTPPAIVRHYSPDSESSNSQTDYSPTCNSRFSDGWKEGRGRPILRSKSDISDRYWRHDSTGARSGPKIPARPPRSMTQLESFFDRLGLDPDNYQHITEPSSKTSSPVFFDSVSSVDSALGLYPSWAGNGAAAAGQSQGQWLPNNNDECLGSNQRAGDAPSIVERNARIIKWLCQCRKVQFGYS</sequence>
<feature type="region of interest" description="Disordered" evidence="2">
    <location>
        <begin position="232"/>
        <end position="330"/>
    </location>
</feature>
<feature type="compositionally biased region" description="Basic and acidic residues" evidence="2">
    <location>
        <begin position="236"/>
        <end position="252"/>
    </location>
</feature>
<comment type="similarity">
    <text evidence="1">Belongs to the FAM110 family.</text>
</comment>
<dbReference type="InterPro" id="IPR025741">
    <property type="entry name" value="FAM110_C"/>
</dbReference>
<comment type="caution">
    <text evidence="4">The sequence shown here is derived from an EMBL/GenBank/DDBJ whole genome shotgun (WGS) entry which is preliminary data.</text>
</comment>
<feature type="compositionally biased region" description="Low complexity" evidence="2">
    <location>
        <begin position="279"/>
        <end position="298"/>
    </location>
</feature>
<accession>A0A232EX83</accession>
<feature type="compositionally biased region" description="Low complexity" evidence="2">
    <location>
        <begin position="175"/>
        <end position="184"/>
    </location>
</feature>
<evidence type="ECO:0000256" key="2">
    <source>
        <dbReference type="SAM" id="MobiDB-lite"/>
    </source>
</evidence>
<evidence type="ECO:0000313" key="5">
    <source>
        <dbReference type="Proteomes" id="UP000215335"/>
    </source>
</evidence>
<dbReference type="AlphaFoldDB" id="A0A232EX83"/>
<feature type="region of interest" description="Disordered" evidence="2">
    <location>
        <begin position="587"/>
        <end position="606"/>
    </location>
</feature>
<evidence type="ECO:0000256" key="1">
    <source>
        <dbReference type="ARBA" id="ARBA00010576"/>
    </source>
</evidence>
<feature type="region of interest" description="Disordered" evidence="2">
    <location>
        <begin position="352"/>
        <end position="373"/>
    </location>
</feature>
<feature type="compositionally biased region" description="Polar residues" evidence="2">
    <location>
        <begin position="457"/>
        <end position="474"/>
    </location>
</feature>
<dbReference type="Pfam" id="PF14160">
    <property type="entry name" value="FAM110_C"/>
    <property type="match status" value="1"/>
</dbReference>